<dbReference type="Gene3D" id="3.30.2310.20">
    <property type="entry name" value="RelE-like"/>
    <property type="match status" value="1"/>
</dbReference>
<organism evidence="3 4">
    <name type="scientific">Leptotrichia wadei</name>
    <dbReference type="NCBI Taxonomy" id="157687"/>
    <lineage>
        <taxon>Bacteria</taxon>
        <taxon>Fusobacteriati</taxon>
        <taxon>Fusobacteriota</taxon>
        <taxon>Fusobacteriia</taxon>
        <taxon>Fusobacteriales</taxon>
        <taxon>Leptotrichiaceae</taxon>
        <taxon>Leptotrichia</taxon>
    </lineage>
</organism>
<dbReference type="KEGG" id="lwd:JCM16777_0856"/>
<evidence type="ECO:0000256" key="1">
    <source>
        <dbReference type="ARBA" id="ARBA00006226"/>
    </source>
</evidence>
<dbReference type="GeneID" id="84804196"/>
<dbReference type="NCBIfam" id="TIGR02385">
    <property type="entry name" value="RelE_StbE"/>
    <property type="match status" value="1"/>
</dbReference>
<dbReference type="EMBL" id="AP019829">
    <property type="protein sequence ID" value="BBM42607.1"/>
    <property type="molecule type" value="Genomic_DNA"/>
</dbReference>
<name>A0A7U6LA75_9FUSO</name>
<evidence type="ECO:0000313" key="4">
    <source>
        <dbReference type="Proteomes" id="UP000321943"/>
    </source>
</evidence>
<accession>A0A7U6LA75</accession>
<keyword evidence="2" id="KW-1277">Toxin-antitoxin system</keyword>
<dbReference type="Proteomes" id="UP000321943">
    <property type="component" value="Chromosome"/>
</dbReference>
<dbReference type="SUPFAM" id="SSF143011">
    <property type="entry name" value="RelE-like"/>
    <property type="match status" value="1"/>
</dbReference>
<dbReference type="AlphaFoldDB" id="A0A7U6LA75"/>
<evidence type="ECO:0000256" key="2">
    <source>
        <dbReference type="ARBA" id="ARBA00022649"/>
    </source>
</evidence>
<sequence length="88" mass="10454">MGFRVEILEELNKKIKKLDKSTKRTLYSYIKKNLVDVENPRIKGKALTGNLKGLWRYRIMDYRLIVDIQDEILVIVAIDFGHRSKIYK</sequence>
<dbReference type="InterPro" id="IPR007712">
    <property type="entry name" value="RelE/ParE_toxin"/>
</dbReference>
<dbReference type="Pfam" id="PF05016">
    <property type="entry name" value="ParE_toxin"/>
    <property type="match status" value="1"/>
</dbReference>
<gene>
    <name evidence="3" type="ORF">JCM16777_0856</name>
</gene>
<dbReference type="PANTHER" id="PTHR35601">
    <property type="entry name" value="TOXIN RELE"/>
    <property type="match status" value="1"/>
</dbReference>
<proteinExistence type="inferred from homology"/>
<protein>
    <submittedName>
        <fullName evidence="3">Plasmid addiction system poison protein</fullName>
    </submittedName>
</protein>
<dbReference type="InterPro" id="IPR035093">
    <property type="entry name" value="RelE/ParE_toxin_dom_sf"/>
</dbReference>
<dbReference type="PANTHER" id="PTHR35601:SF1">
    <property type="entry name" value="TOXIN RELE"/>
    <property type="match status" value="1"/>
</dbReference>
<reference evidence="3 4" key="1">
    <citation type="submission" date="2019-07" db="EMBL/GenBank/DDBJ databases">
        <title>Complete Genome Sequence of Leptotrichia wadei Strain JCM16777.</title>
        <authorList>
            <person name="Watanabe S."/>
            <person name="Cui L."/>
        </authorList>
    </citation>
    <scope>NUCLEOTIDE SEQUENCE [LARGE SCALE GENOMIC DNA]</scope>
    <source>
        <strain evidence="3 4">JCM16777</strain>
    </source>
</reference>
<comment type="similarity">
    <text evidence="1">Belongs to the RelE toxin family.</text>
</comment>
<dbReference type="RefSeq" id="WP_018498170.1">
    <property type="nucleotide sequence ID" value="NZ_AP019829.2"/>
</dbReference>
<evidence type="ECO:0000313" key="3">
    <source>
        <dbReference type="EMBL" id="BBM42607.1"/>
    </source>
</evidence>